<keyword evidence="2" id="KW-1185">Reference proteome</keyword>
<name>A0A8H6HQ34_9AGAR</name>
<reference evidence="1 2" key="1">
    <citation type="submission" date="2020-07" db="EMBL/GenBank/DDBJ databases">
        <title>Comparative genomics of pyrophilous fungi reveals a link between fire events and developmental genes.</title>
        <authorList>
            <consortium name="DOE Joint Genome Institute"/>
            <person name="Steindorff A.S."/>
            <person name="Carver A."/>
            <person name="Calhoun S."/>
            <person name="Stillman K."/>
            <person name="Liu H."/>
            <person name="Lipzen A."/>
            <person name="Pangilinan J."/>
            <person name="Labutti K."/>
            <person name="Bruns T.D."/>
            <person name="Grigoriev I.V."/>
        </authorList>
    </citation>
    <scope>NUCLEOTIDE SEQUENCE [LARGE SCALE GENOMIC DNA]</scope>
    <source>
        <strain evidence="1 2">CBS 144469</strain>
    </source>
</reference>
<sequence length="143" mass="15729">MTGSASANKHAMQTPCALIPEKHSGAILELIIGPLIHDLAFATRGFAFPNCDLNSPWHGVYTNTCNTPSFAMFSTQIYWLNSGRREEFKFPTNTTNCEKVEPDGFGFVDEDGVEHQGVISLEKKEAIIEAVHKGDYVALKALL</sequence>
<protein>
    <submittedName>
        <fullName evidence="1">Uncharacterized protein</fullName>
    </submittedName>
</protein>
<accession>A0A8H6HQ34</accession>
<proteinExistence type="predicted"/>
<evidence type="ECO:0000313" key="1">
    <source>
        <dbReference type="EMBL" id="KAF6750659.1"/>
    </source>
</evidence>
<dbReference type="EMBL" id="JACGCI010000055">
    <property type="protein sequence ID" value="KAF6750659.1"/>
    <property type="molecule type" value="Genomic_DNA"/>
</dbReference>
<evidence type="ECO:0000313" key="2">
    <source>
        <dbReference type="Proteomes" id="UP000521943"/>
    </source>
</evidence>
<dbReference type="Proteomes" id="UP000521943">
    <property type="component" value="Unassembled WGS sequence"/>
</dbReference>
<comment type="caution">
    <text evidence="1">The sequence shown here is derived from an EMBL/GenBank/DDBJ whole genome shotgun (WGS) entry which is preliminary data.</text>
</comment>
<organism evidence="1 2">
    <name type="scientific">Ephemerocybe angulata</name>
    <dbReference type="NCBI Taxonomy" id="980116"/>
    <lineage>
        <taxon>Eukaryota</taxon>
        <taxon>Fungi</taxon>
        <taxon>Dikarya</taxon>
        <taxon>Basidiomycota</taxon>
        <taxon>Agaricomycotina</taxon>
        <taxon>Agaricomycetes</taxon>
        <taxon>Agaricomycetidae</taxon>
        <taxon>Agaricales</taxon>
        <taxon>Agaricineae</taxon>
        <taxon>Psathyrellaceae</taxon>
        <taxon>Ephemerocybe</taxon>
    </lineage>
</organism>
<gene>
    <name evidence="1" type="ORF">DFP72DRAFT_851460</name>
</gene>
<dbReference type="AlphaFoldDB" id="A0A8H6HQ34"/>